<reference evidence="1" key="1">
    <citation type="submission" date="2018-02" db="EMBL/GenBank/DDBJ databases">
        <title>Rhizophora mucronata_Transcriptome.</title>
        <authorList>
            <person name="Meera S.P."/>
            <person name="Sreeshan A."/>
            <person name="Augustine A."/>
        </authorList>
    </citation>
    <scope>NUCLEOTIDE SEQUENCE</scope>
    <source>
        <tissue evidence="1">Leaf</tissue>
    </source>
</reference>
<dbReference type="AlphaFoldDB" id="A0A2P2Q497"/>
<sequence length="56" mass="6806">MQCVLHYNNFSWLCQSLSYFSREHNVYNLYCSSPEKIFFGVRLRDRHVYLVSKNVI</sequence>
<protein>
    <submittedName>
        <fullName evidence="1">Uncharacterized protein</fullName>
    </submittedName>
</protein>
<accession>A0A2P2Q497</accession>
<dbReference type="EMBL" id="GGEC01081323">
    <property type="protein sequence ID" value="MBX61807.1"/>
    <property type="molecule type" value="Transcribed_RNA"/>
</dbReference>
<evidence type="ECO:0000313" key="1">
    <source>
        <dbReference type="EMBL" id="MBX61807.1"/>
    </source>
</evidence>
<name>A0A2P2Q497_RHIMU</name>
<organism evidence="1">
    <name type="scientific">Rhizophora mucronata</name>
    <name type="common">Asiatic mangrove</name>
    <dbReference type="NCBI Taxonomy" id="61149"/>
    <lineage>
        <taxon>Eukaryota</taxon>
        <taxon>Viridiplantae</taxon>
        <taxon>Streptophyta</taxon>
        <taxon>Embryophyta</taxon>
        <taxon>Tracheophyta</taxon>
        <taxon>Spermatophyta</taxon>
        <taxon>Magnoliopsida</taxon>
        <taxon>eudicotyledons</taxon>
        <taxon>Gunneridae</taxon>
        <taxon>Pentapetalae</taxon>
        <taxon>rosids</taxon>
        <taxon>fabids</taxon>
        <taxon>Malpighiales</taxon>
        <taxon>Rhizophoraceae</taxon>
        <taxon>Rhizophora</taxon>
    </lineage>
</organism>
<proteinExistence type="predicted"/>